<sequence length="477" mass="51023">EAEATEAIRLCSQVSVVEASEAARVNELNSLKEWTTALEAEKSTLEGQVATLESAAVIKDTELASSNAQIPKLTQYLSNFQLSCDELSIKAASLESKRDNLTDQRWIYFPLFIMRILSRCGSSKGRSRRNNICCWNPLRVVLPLAGGDEQGGQNDNVDVAGPHDLNEEGDNAEHENHSEVDGRVGLDDNIVVDDDVQPVVADKPKGTIKKKKAASSASGSNLPPKNLREDPGTSGNDGASTAGKSLAELQGLLDRSTLAAKVGVTAAETVPFVTSSVTLTSEHEGDVEDTSIVRSSISPPPVMTAAVAATAIAGTFSAFVLGTGTEPVIRSLFTDFASPSAAEPDTAGPSTIRRIYVPKWNVINDSALDDPELCRIMIDQLALPKSFFYEAPYLMLVNKRLKLQPHRAEAEATEAIRLCSQVSVVEASEATRVNELNSLKEWTTALEAEISTLEGQVATLESAAVIKDTELASSNAQ</sequence>
<evidence type="ECO:0008006" key="3">
    <source>
        <dbReference type="Google" id="ProtNLM"/>
    </source>
</evidence>
<evidence type="ECO:0000256" key="1">
    <source>
        <dbReference type="SAM" id="MobiDB-lite"/>
    </source>
</evidence>
<protein>
    <recommendedName>
        <fullName evidence="3">Transposase (Putative), gypsy type</fullName>
    </recommendedName>
</protein>
<evidence type="ECO:0000313" key="2">
    <source>
        <dbReference type="EMBL" id="GFA93161.1"/>
    </source>
</evidence>
<dbReference type="EMBL" id="BKCJ010516609">
    <property type="protein sequence ID" value="GFA93161.1"/>
    <property type="molecule type" value="Genomic_DNA"/>
</dbReference>
<accession>A0A699KHA8</accession>
<comment type="caution">
    <text evidence="2">The sequence shown here is derived from an EMBL/GenBank/DDBJ whole genome shotgun (WGS) entry which is preliminary data.</text>
</comment>
<reference evidence="2" key="1">
    <citation type="journal article" date="2019" name="Sci. Rep.">
        <title>Draft genome of Tanacetum cinerariifolium, the natural source of mosquito coil.</title>
        <authorList>
            <person name="Yamashiro T."/>
            <person name="Shiraishi A."/>
            <person name="Satake H."/>
            <person name="Nakayama K."/>
        </authorList>
    </citation>
    <scope>NUCLEOTIDE SEQUENCE</scope>
</reference>
<feature type="non-terminal residue" evidence="2">
    <location>
        <position position="1"/>
    </location>
</feature>
<feature type="non-terminal residue" evidence="2">
    <location>
        <position position="477"/>
    </location>
</feature>
<gene>
    <name evidence="2" type="ORF">Tci_665133</name>
</gene>
<feature type="region of interest" description="Disordered" evidence="1">
    <location>
        <begin position="146"/>
        <end position="242"/>
    </location>
</feature>
<name>A0A699KHA8_TANCI</name>
<feature type="compositionally biased region" description="Basic and acidic residues" evidence="1">
    <location>
        <begin position="171"/>
        <end position="186"/>
    </location>
</feature>
<dbReference type="AlphaFoldDB" id="A0A699KHA8"/>
<organism evidence="2">
    <name type="scientific">Tanacetum cinerariifolium</name>
    <name type="common">Dalmatian daisy</name>
    <name type="synonym">Chrysanthemum cinerariifolium</name>
    <dbReference type="NCBI Taxonomy" id="118510"/>
    <lineage>
        <taxon>Eukaryota</taxon>
        <taxon>Viridiplantae</taxon>
        <taxon>Streptophyta</taxon>
        <taxon>Embryophyta</taxon>
        <taxon>Tracheophyta</taxon>
        <taxon>Spermatophyta</taxon>
        <taxon>Magnoliopsida</taxon>
        <taxon>eudicotyledons</taxon>
        <taxon>Gunneridae</taxon>
        <taxon>Pentapetalae</taxon>
        <taxon>asterids</taxon>
        <taxon>campanulids</taxon>
        <taxon>Asterales</taxon>
        <taxon>Asteraceae</taxon>
        <taxon>Asteroideae</taxon>
        <taxon>Anthemideae</taxon>
        <taxon>Anthemidinae</taxon>
        <taxon>Tanacetum</taxon>
    </lineage>
</organism>
<proteinExistence type="predicted"/>
<feature type="compositionally biased region" description="Polar residues" evidence="1">
    <location>
        <begin position="233"/>
        <end position="242"/>
    </location>
</feature>